<sequence length="550" mass="57924">MTTGKHILLDLLASEGVDTIFGNPGTTELPLMDAMVVEKRIRYIVGLNEVIVMVMADGYAQASGRLAVCNLHAAPGLGNAMGMLYNAKKAGSPVLVTAGQQDTTIALTEPLLWDDLATMARPLCKWSYEVTRLEDLPRAVRRAAKVALTHPTGPVFLSIPGDLLTNSIENLDLLAPTRVATGVRGDTAAINLAAEMIAHAENPVIFAGDAVPRSDAYAELAELAELIGAPVYLEGMANTAAFPASHRLYGGSIPRMTPAYRAALKDYDLVISVGADLLTQSQAAGIEALPPGMPLVHIDTDAWEIGKNFPAAAAILGEPKATLPDLTSAVASLMAPATDRSDAVAAKLAATKAALVAKAEAEAQLLPLRPMPVIHAIGQLLPDDAIVIEEALSSGMNFIRHLIPSNHPDSYFGMRGGGIGMGLPQAIGAALAKPGRPVVALSGDGSAMYSVQALWTAAHYRLPLVFVILNNRSYRILKQRTRAIGDHSAREDVFVAMDFTDPPIDFVGLAEAQGVAAVRVETLDGLREALARGLSTNAPLLIDVVMDSTV</sequence>
<feature type="domain" description="Thiamine pyrophosphate enzyme central" evidence="4">
    <location>
        <begin position="191"/>
        <end position="326"/>
    </location>
</feature>
<dbReference type="InterPro" id="IPR012001">
    <property type="entry name" value="Thiamin_PyroP_enz_TPP-bd_dom"/>
</dbReference>
<evidence type="ECO:0000256" key="2">
    <source>
        <dbReference type="ARBA" id="ARBA00023052"/>
    </source>
</evidence>
<organism evidence="7 8">
    <name type="scientific">Glacieibacterium arshaanense</name>
    <dbReference type="NCBI Taxonomy" id="2511025"/>
    <lineage>
        <taxon>Bacteria</taxon>
        <taxon>Pseudomonadati</taxon>
        <taxon>Pseudomonadota</taxon>
        <taxon>Alphaproteobacteria</taxon>
        <taxon>Sphingomonadales</taxon>
        <taxon>Sphingosinicellaceae</taxon>
        <taxon>Glacieibacterium</taxon>
    </lineage>
</organism>
<dbReference type="OrthoDB" id="9773408at2"/>
<evidence type="ECO:0000313" key="8">
    <source>
        <dbReference type="Proteomes" id="UP000297737"/>
    </source>
</evidence>
<proteinExistence type="inferred from homology"/>
<dbReference type="RefSeq" id="WP_135247052.1">
    <property type="nucleotide sequence ID" value="NZ_SIHO01000004.1"/>
</dbReference>
<evidence type="ECO:0000259" key="6">
    <source>
        <dbReference type="Pfam" id="PF02776"/>
    </source>
</evidence>
<dbReference type="GO" id="GO:0003984">
    <property type="term" value="F:acetolactate synthase activity"/>
    <property type="evidence" value="ECO:0007669"/>
    <property type="project" value="TreeGrafter"/>
</dbReference>
<dbReference type="SUPFAM" id="SSF52467">
    <property type="entry name" value="DHS-like NAD/FAD-binding domain"/>
    <property type="match status" value="1"/>
</dbReference>
<dbReference type="InterPro" id="IPR012000">
    <property type="entry name" value="Thiamin_PyroP_enz_cen_dom"/>
</dbReference>
<evidence type="ECO:0000259" key="4">
    <source>
        <dbReference type="Pfam" id="PF00205"/>
    </source>
</evidence>
<reference evidence="7 8" key="1">
    <citation type="submission" date="2019-02" db="EMBL/GenBank/DDBJ databases">
        <title>Polymorphobacter sp. isolated from the lake at the Tibet of China.</title>
        <authorList>
            <person name="Li A."/>
        </authorList>
    </citation>
    <scope>NUCLEOTIDE SEQUENCE [LARGE SCALE GENOMIC DNA]</scope>
    <source>
        <strain evidence="7 8">DJ1R-1</strain>
    </source>
</reference>
<dbReference type="EMBL" id="SIHO01000004">
    <property type="protein sequence ID" value="TFU00292.1"/>
    <property type="molecule type" value="Genomic_DNA"/>
</dbReference>
<dbReference type="InterPro" id="IPR000399">
    <property type="entry name" value="TPP-bd_CS"/>
</dbReference>
<feature type="domain" description="Thiamine pyrophosphate enzyme N-terminal TPP-binding" evidence="6">
    <location>
        <begin position="3"/>
        <end position="106"/>
    </location>
</feature>
<dbReference type="GO" id="GO:0000287">
    <property type="term" value="F:magnesium ion binding"/>
    <property type="evidence" value="ECO:0007669"/>
    <property type="project" value="InterPro"/>
</dbReference>
<gene>
    <name evidence="7" type="ORF">EUV02_14625</name>
</gene>
<feature type="domain" description="Thiamine pyrophosphate enzyme TPP-binding" evidence="5">
    <location>
        <begin position="400"/>
        <end position="544"/>
    </location>
</feature>
<dbReference type="GO" id="GO:0019752">
    <property type="term" value="P:carboxylic acid metabolic process"/>
    <property type="evidence" value="ECO:0007669"/>
    <property type="project" value="UniProtKB-ARBA"/>
</dbReference>
<dbReference type="Proteomes" id="UP000297737">
    <property type="component" value="Unassembled WGS sequence"/>
</dbReference>
<evidence type="ECO:0000256" key="3">
    <source>
        <dbReference type="RuleBase" id="RU362132"/>
    </source>
</evidence>
<dbReference type="CDD" id="cd02002">
    <property type="entry name" value="TPP_BFDC"/>
    <property type="match status" value="1"/>
</dbReference>
<dbReference type="InterPro" id="IPR029035">
    <property type="entry name" value="DHS-like_NAD/FAD-binding_dom"/>
</dbReference>
<dbReference type="PANTHER" id="PTHR18968:SF133">
    <property type="entry name" value="BENZOYLFORMATE DECARBOXYLASE"/>
    <property type="match status" value="1"/>
</dbReference>
<dbReference type="PROSITE" id="PS00187">
    <property type="entry name" value="TPP_ENZYMES"/>
    <property type="match status" value="1"/>
</dbReference>
<protein>
    <submittedName>
        <fullName evidence="7">Thiamine pyrophosphate-binding protein</fullName>
    </submittedName>
</protein>
<dbReference type="AlphaFoldDB" id="A0A4Y9EJL1"/>
<evidence type="ECO:0000313" key="7">
    <source>
        <dbReference type="EMBL" id="TFU00292.1"/>
    </source>
</evidence>
<dbReference type="GO" id="GO:0030976">
    <property type="term" value="F:thiamine pyrophosphate binding"/>
    <property type="evidence" value="ECO:0007669"/>
    <property type="project" value="InterPro"/>
</dbReference>
<dbReference type="GO" id="GO:0050660">
    <property type="term" value="F:flavin adenine dinucleotide binding"/>
    <property type="evidence" value="ECO:0007669"/>
    <property type="project" value="TreeGrafter"/>
</dbReference>
<name>A0A4Y9EJL1_9SPHN</name>
<accession>A0A4Y9EJL1</accession>
<comment type="similarity">
    <text evidence="1 3">Belongs to the TPP enzyme family.</text>
</comment>
<dbReference type="Pfam" id="PF02776">
    <property type="entry name" value="TPP_enzyme_N"/>
    <property type="match status" value="1"/>
</dbReference>
<dbReference type="PANTHER" id="PTHR18968">
    <property type="entry name" value="THIAMINE PYROPHOSPHATE ENZYMES"/>
    <property type="match status" value="1"/>
</dbReference>
<evidence type="ECO:0000256" key="1">
    <source>
        <dbReference type="ARBA" id="ARBA00007812"/>
    </source>
</evidence>
<dbReference type="SUPFAM" id="SSF52518">
    <property type="entry name" value="Thiamin diphosphate-binding fold (THDP-binding)"/>
    <property type="match status" value="2"/>
</dbReference>
<comment type="caution">
    <text evidence="7">The sequence shown here is derived from an EMBL/GenBank/DDBJ whole genome shotgun (WGS) entry which is preliminary data.</text>
</comment>
<keyword evidence="2 3" id="KW-0786">Thiamine pyrophosphate</keyword>
<dbReference type="Gene3D" id="3.40.50.1220">
    <property type="entry name" value="TPP-binding domain"/>
    <property type="match status" value="1"/>
</dbReference>
<dbReference type="Pfam" id="PF02775">
    <property type="entry name" value="TPP_enzyme_C"/>
    <property type="match status" value="1"/>
</dbReference>
<dbReference type="Pfam" id="PF00205">
    <property type="entry name" value="TPP_enzyme_M"/>
    <property type="match status" value="1"/>
</dbReference>
<dbReference type="InterPro" id="IPR011766">
    <property type="entry name" value="TPP_enzyme_TPP-bd"/>
</dbReference>
<dbReference type="InterPro" id="IPR029061">
    <property type="entry name" value="THDP-binding"/>
</dbReference>
<keyword evidence="8" id="KW-1185">Reference proteome</keyword>
<dbReference type="Gene3D" id="3.40.50.970">
    <property type="match status" value="2"/>
</dbReference>
<dbReference type="CDD" id="cd07035">
    <property type="entry name" value="TPP_PYR_POX_like"/>
    <property type="match status" value="1"/>
</dbReference>
<evidence type="ECO:0000259" key="5">
    <source>
        <dbReference type="Pfam" id="PF02775"/>
    </source>
</evidence>
<dbReference type="InterPro" id="IPR045229">
    <property type="entry name" value="TPP_enz"/>
</dbReference>